<sequence>MVLADPTLSLTASILAISALVAKGMPWILAFGLDFDDLSRTASIIQEIVTRANEEQIRATQNWLLDFQDAFCDLQDLRDTTEIPEYLRGGNPFCSIRTWCKIKKMKDRFHQLRKRAQFIQTLVVNEGACSPGLSSTASHVDIATIFGRDNAKEEIIKMLFSTAYRRDGCVTVSRIVGMTGVGKTTLAQIVYNDDRVREHFDRTMWVCVNHDFDHSRILREMMVSDSQKINYTSSSQNQLYEEFLKFVGEKKRVLLVLDGVRTFNNGDWNKLLYLLKMGEIESSVLVTSQRSDVCSAMGMGVQNVYTLDPLNDSGSWALFQQSAFTQGNCPPELESFGREIVGKCKGLPLAVKAMGGLLQNNLDARKWRKISQLDVCEAEKVCRSEKPNILPMLKVSYNHLPSYLKPLFSYCSLLPKGHSFNQKELAQFWMAESLIQPQGQETMEETASEHFDDLLMRSFFHRISPHNKSQDYNYMMHDLYHELARYISSPYCCPVEDSKKHNFSAKIRHISLGCRDVEEVVFDVEEAVLEIIDKCKKVRTLLFPNYHLKKEFGQALDKMFKSLKYMRVLDLSSSTILELPKSVKELKLLRYLNLSKTEIKRLPDSICKLFYLQTLKLLECPQFSQLPQNLAKLINLRHLELDEEFWCKTTKLPPRIGSLTSLHTLYKFPIRRKVGYGIEELEGMSYLTGMLYISKLENAVNAGEAKLNKKESLRKLVLEWSSGDDALQDEAAQLRVLEDLRPHSDLKELQIFNFRGTVFPLWMTEGQLQNLVTVSLKFCTRCRVLSLGGLPHLEKINIKGMQELEELQELGEYPSLVFLKISYCRKLMKLPSHFPNLEDLKIKDCDSLKTLAVTPLLKVLVLDDNLVLEDLNEVDHSFSSLLELKINGCPKLKALPQICTPKKVEIGGCNLLEALSARDYSQQLEHLILDECEDETLVVGAIPRSTSLNSLVISNISKATCFPKWPHLPGLKALHIRHCKDLVALSQEASPFQDLTSLKLLSIQGCPKLVKLPREGLPTTLECLTLSYCTNLESLGPNDVLKSLTSLKGLHIKHCPNVHSLPEDGVSTSLQHLVIEGCPTLREQFRPDGGLDWPKIMRIPHIEIDSTQVSPSLDLSNQVQGHPKASSTRWYHHLMPRKERTFDQEMLEPSDLAKHERNFYKETLAPSDLVEHGE</sequence>
<evidence type="ECO:0000256" key="2">
    <source>
        <dbReference type="ARBA" id="ARBA00022737"/>
    </source>
</evidence>
<proteinExistence type="predicted"/>
<dbReference type="Pfam" id="PF23559">
    <property type="entry name" value="WHD_DRP"/>
    <property type="match status" value="1"/>
</dbReference>
<dbReference type="PRINTS" id="PR00364">
    <property type="entry name" value="DISEASERSIST"/>
</dbReference>
<dbReference type="InterPro" id="IPR058922">
    <property type="entry name" value="WHD_DRP"/>
</dbReference>
<evidence type="ECO:0000313" key="7">
    <source>
        <dbReference type="EMBL" id="WKA04753.1"/>
    </source>
</evidence>
<evidence type="ECO:0000313" key="8">
    <source>
        <dbReference type="Proteomes" id="UP001227230"/>
    </source>
</evidence>
<dbReference type="SUPFAM" id="SSF52047">
    <property type="entry name" value="RNI-like"/>
    <property type="match status" value="1"/>
</dbReference>
<gene>
    <name evidence="7" type="ORF">VitviT2T_022760</name>
</gene>
<keyword evidence="2" id="KW-0677">Repeat</keyword>
<dbReference type="InterPro" id="IPR042197">
    <property type="entry name" value="Apaf_helical"/>
</dbReference>
<dbReference type="Gene3D" id="3.80.10.10">
    <property type="entry name" value="Ribonuclease Inhibitor"/>
    <property type="match status" value="3"/>
</dbReference>
<dbReference type="Gene3D" id="1.10.10.10">
    <property type="entry name" value="Winged helix-like DNA-binding domain superfamily/Winged helix DNA-binding domain"/>
    <property type="match status" value="1"/>
</dbReference>
<reference evidence="7 8" key="1">
    <citation type="journal article" date="2023" name="Hortic Res">
        <title>The complete reference genome for grapevine (Vitis vinifera L.) genetics and breeding.</title>
        <authorList>
            <person name="Shi X."/>
            <person name="Cao S."/>
            <person name="Wang X."/>
            <person name="Huang S."/>
            <person name="Wang Y."/>
            <person name="Liu Z."/>
            <person name="Liu W."/>
            <person name="Leng X."/>
            <person name="Peng Y."/>
            <person name="Wang N."/>
            <person name="Wang Y."/>
            <person name="Ma Z."/>
            <person name="Xu X."/>
            <person name="Zhang F."/>
            <person name="Xue H."/>
            <person name="Zhong H."/>
            <person name="Wang Y."/>
            <person name="Zhang K."/>
            <person name="Velt A."/>
            <person name="Avia K."/>
            <person name="Holtgrawe D."/>
            <person name="Grimplet J."/>
            <person name="Matus J.T."/>
            <person name="Ware D."/>
            <person name="Wu X."/>
            <person name="Wang H."/>
            <person name="Liu C."/>
            <person name="Fang Y."/>
            <person name="Rustenholz C."/>
            <person name="Cheng Z."/>
            <person name="Xiao H."/>
            <person name="Zhou Y."/>
        </authorList>
    </citation>
    <scope>NUCLEOTIDE SEQUENCE [LARGE SCALE GENOMIC DNA]</scope>
    <source>
        <strain evidence="8">cv. Pinot noir / PN40024</strain>
        <tissue evidence="7">Leaf</tissue>
    </source>
</reference>
<dbReference type="PANTHER" id="PTHR36766:SF40">
    <property type="entry name" value="DISEASE RESISTANCE PROTEIN RGA3"/>
    <property type="match status" value="1"/>
</dbReference>
<dbReference type="Gene3D" id="1.10.8.430">
    <property type="entry name" value="Helical domain of apoptotic protease-activating factors"/>
    <property type="match status" value="1"/>
</dbReference>
<dbReference type="Proteomes" id="UP001227230">
    <property type="component" value="Chromosome 15"/>
</dbReference>
<evidence type="ECO:0000259" key="6">
    <source>
        <dbReference type="Pfam" id="PF25019"/>
    </source>
</evidence>
<dbReference type="SUPFAM" id="SSF52058">
    <property type="entry name" value="L domain-like"/>
    <property type="match status" value="1"/>
</dbReference>
<dbReference type="Pfam" id="PF00931">
    <property type="entry name" value="NB-ARC"/>
    <property type="match status" value="1"/>
</dbReference>
<dbReference type="InterPro" id="IPR032675">
    <property type="entry name" value="LRR_dom_sf"/>
</dbReference>
<dbReference type="InterPro" id="IPR027417">
    <property type="entry name" value="P-loop_NTPase"/>
</dbReference>
<dbReference type="InterPro" id="IPR002182">
    <property type="entry name" value="NB-ARC"/>
</dbReference>
<dbReference type="PANTHER" id="PTHR36766">
    <property type="entry name" value="PLANT BROAD-SPECTRUM MILDEW RESISTANCE PROTEIN RPW8"/>
    <property type="match status" value="1"/>
</dbReference>
<keyword evidence="1" id="KW-0433">Leucine-rich repeat</keyword>
<name>A0ABY9DCH5_VITVI</name>
<evidence type="ECO:0000256" key="1">
    <source>
        <dbReference type="ARBA" id="ARBA00022614"/>
    </source>
</evidence>
<keyword evidence="8" id="KW-1185">Reference proteome</keyword>
<feature type="domain" description="Disease resistance protein winged helix" evidence="5">
    <location>
        <begin position="414"/>
        <end position="484"/>
    </location>
</feature>
<organism evidence="7 8">
    <name type="scientific">Vitis vinifera</name>
    <name type="common">Grape</name>
    <dbReference type="NCBI Taxonomy" id="29760"/>
    <lineage>
        <taxon>Eukaryota</taxon>
        <taxon>Viridiplantae</taxon>
        <taxon>Streptophyta</taxon>
        <taxon>Embryophyta</taxon>
        <taxon>Tracheophyta</taxon>
        <taxon>Spermatophyta</taxon>
        <taxon>Magnoliopsida</taxon>
        <taxon>eudicotyledons</taxon>
        <taxon>Gunneridae</taxon>
        <taxon>Pentapetalae</taxon>
        <taxon>rosids</taxon>
        <taxon>Vitales</taxon>
        <taxon>Vitaceae</taxon>
        <taxon>Viteae</taxon>
        <taxon>Vitis</taxon>
    </lineage>
</organism>
<dbReference type="InterPro" id="IPR056789">
    <property type="entry name" value="LRR_R13L1-DRL21"/>
</dbReference>
<dbReference type="SUPFAM" id="SSF52540">
    <property type="entry name" value="P-loop containing nucleoside triphosphate hydrolases"/>
    <property type="match status" value="1"/>
</dbReference>
<dbReference type="Pfam" id="PF25019">
    <property type="entry name" value="LRR_R13L1-DRL21"/>
    <property type="match status" value="1"/>
</dbReference>
<dbReference type="EMBL" id="CP126662">
    <property type="protein sequence ID" value="WKA04753.1"/>
    <property type="molecule type" value="Genomic_DNA"/>
</dbReference>
<protein>
    <recommendedName>
        <fullName evidence="9">Disease resistance protein RGA3</fullName>
    </recommendedName>
</protein>
<dbReference type="Gene3D" id="3.40.50.300">
    <property type="entry name" value="P-loop containing nucleotide triphosphate hydrolases"/>
    <property type="match status" value="1"/>
</dbReference>
<accession>A0ABY9DCH5</accession>
<feature type="domain" description="R13L1/DRL21-like LRR repeat region" evidence="6">
    <location>
        <begin position="678"/>
        <end position="801"/>
    </location>
</feature>
<keyword evidence="3" id="KW-0611">Plant defense</keyword>
<feature type="domain" description="NB-ARC" evidence="4">
    <location>
        <begin position="150"/>
        <end position="326"/>
    </location>
</feature>
<dbReference type="InterPro" id="IPR036388">
    <property type="entry name" value="WH-like_DNA-bd_sf"/>
</dbReference>
<evidence type="ECO:0000259" key="4">
    <source>
        <dbReference type="Pfam" id="PF00931"/>
    </source>
</evidence>
<evidence type="ECO:0000259" key="5">
    <source>
        <dbReference type="Pfam" id="PF23559"/>
    </source>
</evidence>
<evidence type="ECO:0000256" key="3">
    <source>
        <dbReference type="ARBA" id="ARBA00022821"/>
    </source>
</evidence>
<evidence type="ECO:0008006" key="9">
    <source>
        <dbReference type="Google" id="ProtNLM"/>
    </source>
</evidence>